<organism evidence="2 3">
    <name type="scientific">Micromonospora radicis</name>
    <dbReference type="NCBI Taxonomy" id="1894971"/>
    <lineage>
        <taxon>Bacteria</taxon>
        <taxon>Bacillati</taxon>
        <taxon>Actinomycetota</taxon>
        <taxon>Actinomycetes</taxon>
        <taxon>Micromonosporales</taxon>
        <taxon>Micromonosporaceae</taxon>
        <taxon>Micromonospora</taxon>
    </lineage>
</organism>
<dbReference type="Proteomes" id="UP000283832">
    <property type="component" value="Unassembled WGS sequence"/>
</dbReference>
<comment type="caution">
    <text evidence="2">The sequence shown here is derived from an EMBL/GenBank/DDBJ whole genome shotgun (WGS) entry which is preliminary data.</text>
</comment>
<evidence type="ECO:0000313" key="3">
    <source>
        <dbReference type="Proteomes" id="UP000283832"/>
    </source>
</evidence>
<dbReference type="Gene3D" id="3.40.50.720">
    <property type="entry name" value="NAD(P)-binding Rossmann-like Domain"/>
    <property type="match status" value="1"/>
</dbReference>
<evidence type="ECO:0000313" key="2">
    <source>
        <dbReference type="EMBL" id="RIV40368.1"/>
    </source>
</evidence>
<protein>
    <submittedName>
        <fullName evidence="2">Transcriptional activator protein</fullName>
    </submittedName>
</protein>
<dbReference type="GO" id="GO:0008641">
    <property type="term" value="F:ubiquitin-like modifier activating enzyme activity"/>
    <property type="evidence" value="ECO:0007669"/>
    <property type="project" value="InterPro"/>
</dbReference>
<gene>
    <name evidence="2" type="ORF">D2L64_05930</name>
</gene>
<dbReference type="InterPro" id="IPR022291">
    <property type="entry name" value="Bacteriocin_synth_cyclodeHase"/>
</dbReference>
<dbReference type="PROSITE" id="PS51664">
    <property type="entry name" value="YCAO"/>
    <property type="match status" value="1"/>
</dbReference>
<proteinExistence type="predicted"/>
<keyword evidence="3" id="KW-1185">Reference proteome</keyword>
<dbReference type="RefSeq" id="WP_119573662.1">
    <property type="nucleotide sequence ID" value="NZ_QXEC01000003.1"/>
</dbReference>
<evidence type="ECO:0000259" key="1">
    <source>
        <dbReference type="PROSITE" id="PS51664"/>
    </source>
</evidence>
<dbReference type="InterPro" id="IPR035985">
    <property type="entry name" value="Ubiquitin-activating_enz"/>
</dbReference>
<accession>A0A418MYV8</accession>
<dbReference type="AlphaFoldDB" id="A0A418MYV8"/>
<dbReference type="OrthoDB" id="3247510at2"/>
<dbReference type="SUPFAM" id="SSF69572">
    <property type="entry name" value="Activating enzymes of the ubiquitin-like proteins"/>
    <property type="match status" value="1"/>
</dbReference>
<reference evidence="2 3" key="1">
    <citation type="submission" date="2018-08" db="EMBL/GenBank/DDBJ databases">
        <title>Jishengella sp. nov., isolated from a root of Azadirachta indica A. Juss. var. siamensis Valenton.</title>
        <authorList>
            <person name="Kuncharoen N."/>
            <person name="Tanasupawat S."/>
            <person name="Kudo T."/>
            <person name="Ohkuma M."/>
        </authorList>
    </citation>
    <scope>NUCLEOTIDE SEQUENCE [LARGE SCALE GENOMIC DNA]</scope>
    <source>
        <strain evidence="2 3">AZ1-13</strain>
    </source>
</reference>
<dbReference type="EMBL" id="QXEC01000003">
    <property type="protein sequence ID" value="RIV40368.1"/>
    <property type="molecule type" value="Genomic_DNA"/>
</dbReference>
<name>A0A418MYV8_9ACTN</name>
<feature type="domain" description="YcaO" evidence="1">
    <location>
        <begin position="427"/>
        <end position="725"/>
    </location>
</feature>
<dbReference type="InterPro" id="IPR003776">
    <property type="entry name" value="YcaO-like_dom"/>
</dbReference>
<dbReference type="NCBIfam" id="TIGR03882">
    <property type="entry name" value="cyclo_dehyd_2"/>
    <property type="match status" value="1"/>
</dbReference>
<sequence>MAAVTFDDIAQTRPRIRRDVLYTQTPDGVLFHNSVGGFHLSGRSAYRLATLIVPYLTGDHRLADLGTALGAPQRAMVANLVGTLYERGFARDVPPAARTLGRGQPAVTERFAPQIAYVDHYVDGAEDRFTTFRDARVAVLGDDPVARWCVLSLIRNGSASIGITPGLDQPHHRFDEVRAEARALTDEGCPVDVETLPSRGTRYTWTDLAAYDVVVTCGPLGARQTLDLLTERVPAGRHLLTAWTFGRQAVIGPHMTAGSTGCWLCAALRLAANGDPAAAADLWQDIALDTARQGTTMGRPLAAMIGNLLGYEVFRTLTGALPAETAGQVIIQNLESLDVVAEPLLPHPACGFCSSDTAPDEPVTTDLAIAQTRIVEAQVEASELLAELTSREILIQPHTGVFAEFSDEQWTQTPLKASTLRFSPSPGRTREIATFDLHTLAGARLAALRTAAVSYVDHGVPLPAEPATPARTVTAAEIVTGSGTAPATGPVVTATSLLTKEEVGVPAAAVRPFGKHNTDRPIIATPAGAGAGASPAEAAARGLLSAIAYTRIIDAVRGHAQVTPARLSDTEHPEIVFLRRSTANAGLDLTVLDLTGGRFGTSPVVIAHTTDPRTGDVWWTAGSELTWHAAVATAVRDLLGRVQLSRERGADVDPGDELVADFDPTVLAVTGGPAEIPDVTFDDLLDGVRDTGGDVLLIRTTPPDLLAGGIHTARIVLTGGSTHAA</sequence>